<dbReference type="Proteomes" id="UP000297910">
    <property type="component" value="Unassembled WGS sequence"/>
</dbReference>
<organism evidence="1 2">
    <name type="scientific">Botrytis paeoniae</name>
    <dbReference type="NCBI Taxonomy" id="278948"/>
    <lineage>
        <taxon>Eukaryota</taxon>
        <taxon>Fungi</taxon>
        <taxon>Dikarya</taxon>
        <taxon>Ascomycota</taxon>
        <taxon>Pezizomycotina</taxon>
        <taxon>Leotiomycetes</taxon>
        <taxon>Helotiales</taxon>
        <taxon>Sclerotiniaceae</taxon>
        <taxon>Botrytis</taxon>
    </lineage>
</organism>
<proteinExistence type="predicted"/>
<keyword evidence="2" id="KW-1185">Reference proteome</keyword>
<comment type="caution">
    <text evidence="1">The sequence shown here is derived from an EMBL/GenBank/DDBJ whole genome shotgun (WGS) entry which is preliminary data.</text>
</comment>
<protein>
    <submittedName>
        <fullName evidence="1">Uncharacterized protein</fullName>
    </submittedName>
</protein>
<dbReference type="EMBL" id="PQXI01000001">
    <property type="protein sequence ID" value="TGO31129.1"/>
    <property type="molecule type" value="Genomic_DNA"/>
</dbReference>
<evidence type="ECO:0000313" key="2">
    <source>
        <dbReference type="Proteomes" id="UP000297910"/>
    </source>
</evidence>
<evidence type="ECO:0000313" key="1">
    <source>
        <dbReference type="EMBL" id="TGO31129.1"/>
    </source>
</evidence>
<reference evidence="1 2" key="1">
    <citation type="submission" date="2017-12" db="EMBL/GenBank/DDBJ databases">
        <title>Comparative genomics of Botrytis spp.</title>
        <authorList>
            <person name="Valero-Jimenez C.A."/>
            <person name="Tapia P."/>
            <person name="Veloso J."/>
            <person name="Silva-Moreno E."/>
            <person name="Staats M."/>
            <person name="Valdes J.H."/>
            <person name="Van Kan J.A.L."/>
        </authorList>
    </citation>
    <scope>NUCLEOTIDE SEQUENCE [LARGE SCALE GENOMIC DNA]</scope>
    <source>
        <strain evidence="1 2">Bp0003</strain>
    </source>
</reference>
<dbReference type="AlphaFoldDB" id="A0A4Z1G7T4"/>
<sequence>MGGELGPGRYFNNDVDAEIPFKAQAINAFKDVVDRNRVYCIYFLQLSTAVPLVRIADVSIIFYWSTAIEIQAMPIFTKEGND</sequence>
<name>A0A4Z1G7T4_9HELO</name>
<gene>
    <name evidence="1" type="ORF">BPAE_0001g00230</name>
</gene>
<accession>A0A4Z1G7T4</accession>